<feature type="domain" description="DUF8173" evidence="2">
    <location>
        <begin position="9"/>
        <end position="187"/>
    </location>
</feature>
<keyword evidence="1" id="KW-1133">Transmembrane helix</keyword>
<evidence type="ECO:0000313" key="3">
    <source>
        <dbReference type="EMBL" id="MFC4247301.1"/>
    </source>
</evidence>
<reference evidence="3 4" key="1">
    <citation type="journal article" date="2014" name="Int. J. Syst. Evol. Microbiol.">
        <title>Complete genome sequence of Corynebacterium casei LMG S-19264T (=DSM 44701T), isolated from a smear-ripened cheese.</title>
        <authorList>
            <consortium name="US DOE Joint Genome Institute (JGI-PGF)"/>
            <person name="Walter F."/>
            <person name="Albersmeier A."/>
            <person name="Kalinowski J."/>
            <person name="Ruckert C."/>
        </authorList>
    </citation>
    <scope>NUCLEOTIDE SEQUENCE [LARGE SCALE GENOMIC DNA]</scope>
    <source>
        <strain evidence="3 4">IBRC-M 10912</strain>
    </source>
</reference>
<feature type="transmembrane region" description="Helical" evidence="1">
    <location>
        <begin position="150"/>
        <end position="174"/>
    </location>
</feature>
<evidence type="ECO:0000256" key="1">
    <source>
        <dbReference type="SAM" id="Phobius"/>
    </source>
</evidence>
<dbReference type="InterPro" id="IPR058486">
    <property type="entry name" value="DUF8173"/>
</dbReference>
<keyword evidence="1" id="KW-0812">Transmembrane</keyword>
<comment type="caution">
    <text evidence="3">The sequence shown here is derived from an EMBL/GenBank/DDBJ whole genome shotgun (WGS) entry which is preliminary data.</text>
</comment>
<feature type="transmembrane region" description="Helical" evidence="1">
    <location>
        <begin position="90"/>
        <end position="114"/>
    </location>
</feature>
<dbReference type="GeneID" id="71853944"/>
<gene>
    <name evidence="3" type="ORF">ACFOZ7_09870</name>
</gene>
<evidence type="ECO:0000313" key="4">
    <source>
        <dbReference type="Proteomes" id="UP001595821"/>
    </source>
</evidence>
<organism evidence="3 4">
    <name type="scientific">Natribaculum luteum</name>
    <dbReference type="NCBI Taxonomy" id="1586232"/>
    <lineage>
        <taxon>Archaea</taxon>
        <taxon>Methanobacteriati</taxon>
        <taxon>Methanobacteriota</taxon>
        <taxon>Stenosarchaea group</taxon>
        <taxon>Halobacteria</taxon>
        <taxon>Halobacteriales</taxon>
        <taxon>Natrialbaceae</taxon>
        <taxon>Natribaculum</taxon>
    </lineage>
</organism>
<dbReference type="Proteomes" id="UP001595821">
    <property type="component" value="Unassembled WGS sequence"/>
</dbReference>
<accession>A0ABD5NZ65</accession>
<dbReference type="Pfam" id="PF26514">
    <property type="entry name" value="DUF8173"/>
    <property type="match status" value="1"/>
</dbReference>
<name>A0ABD5NZ65_9EURY</name>
<dbReference type="EMBL" id="JBHSDJ010000029">
    <property type="protein sequence ID" value="MFC4247301.1"/>
    <property type="molecule type" value="Genomic_DNA"/>
</dbReference>
<proteinExistence type="predicted"/>
<evidence type="ECO:0000259" key="2">
    <source>
        <dbReference type="Pfam" id="PF26514"/>
    </source>
</evidence>
<sequence>MSRFSARFALVSSITTVTLAVSSSSALAQDVPGPGPGPGPEAVPRFPWFLEGIGAAVLTLIVGGLLIAFVPDYTRRVTDRALEEPGRVFLWGAGISIAVIVVAVVLAITVVGIIVAIPLLIAFALFALVAGEFGYLAAGRLVSDDWLPALGVAALVAAVVGSVPLLGGLVAFGISSVGIGSVVVDYRA</sequence>
<dbReference type="RefSeq" id="WP_246965931.1">
    <property type="nucleotide sequence ID" value="NZ_CP095397.1"/>
</dbReference>
<protein>
    <recommendedName>
        <fullName evidence="2">DUF8173 domain-containing protein</fullName>
    </recommendedName>
</protein>
<dbReference type="AlphaFoldDB" id="A0ABD5NZ65"/>
<keyword evidence="1" id="KW-0472">Membrane</keyword>
<feature type="transmembrane region" description="Helical" evidence="1">
    <location>
        <begin position="52"/>
        <end position="70"/>
    </location>
</feature>
<feature type="transmembrane region" description="Helical" evidence="1">
    <location>
        <begin position="120"/>
        <end position="138"/>
    </location>
</feature>